<gene>
    <name evidence="2" type="ORF">LAESUDRAFT_647113</name>
</gene>
<feature type="region of interest" description="Disordered" evidence="1">
    <location>
        <begin position="56"/>
        <end position="146"/>
    </location>
</feature>
<dbReference type="EMBL" id="KV427612">
    <property type="protein sequence ID" value="KZT09327.1"/>
    <property type="molecule type" value="Genomic_DNA"/>
</dbReference>
<dbReference type="OrthoDB" id="2368680at2759"/>
<dbReference type="GeneID" id="63821063"/>
<dbReference type="STRING" id="1314785.A0A165FQL5"/>
<dbReference type="AlphaFoldDB" id="A0A165FQL5"/>
<proteinExistence type="predicted"/>
<accession>A0A165FQL5</accession>
<dbReference type="Proteomes" id="UP000076871">
    <property type="component" value="Unassembled WGS sequence"/>
</dbReference>
<protein>
    <recommendedName>
        <fullName evidence="4">Rho termination factor N-terminal domain-containing protein</fullName>
    </recommendedName>
</protein>
<evidence type="ECO:0008006" key="4">
    <source>
        <dbReference type="Google" id="ProtNLM"/>
    </source>
</evidence>
<sequence>MATTNVPEATSAAALDLNKLTVAQLKALCKEKKISGYSKLGKGALIQKLTASGYSSSSVEATKTAREGGSNPARSEQAYSARIGTEPTCAGSREPGLSHTNASTDAMMPKKRRADASSAPTVKKKQKTTSLIPGPKPTNSAGLSSPGAYSRFKVPMLPDGRPNALSLPTVSPAISSGSIRSPVLGSFCSAINAPIPPVRSIPAQSVLSTGKRFKKLVVAKCATLVTDSVSEASQLRHSPKQAKGLLALHHLDFPSAPPAPPLVPITLPPSLSQRKRVQNWAIILSGISGKERRQCVLVSRMFRYAVYLSASHLLAKNYCGERLHRDAFERYSQAMTNMWPYLQVRQREATERQEVYKNSFLATLAMRNDLSNPIADRLWASPDNERQLTIALRFVMSRWWFALSVGDGSGDQKTVPWLHSKVMDAKEVLKSEIWSITVASNTLEGQHPLIEMLYVLEATCEVVGRPTDNASQDAARLGEQAKNSMPVRADWSSYILQQLVSQHDGTSGRLLDLLKWANREEYDRGISRLWLRRVGNEGVVGEAKRVVAERYVLACVVANSVSGQWMSATEMAQDFAGLPARTSSGTTKKVPSVNLYLPEHHHVESVHFTTSDGRPLHSALAVIQTPHREYYILCDNGMQVGCEEDGVAPVWRQVLKCDTKGIQS</sequence>
<evidence type="ECO:0000313" key="3">
    <source>
        <dbReference type="Proteomes" id="UP000076871"/>
    </source>
</evidence>
<keyword evidence="3" id="KW-1185">Reference proteome</keyword>
<evidence type="ECO:0000313" key="2">
    <source>
        <dbReference type="EMBL" id="KZT09327.1"/>
    </source>
</evidence>
<dbReference type="InParanoid" id="A0A165FQL5"/>
<reference evidence="2 3" key="1">
    <citation type="journal article" date="2016" name="Mol. Biol. Evol.">
        <title>Comparative Genomics of Early-Diverging Mushroom-Forming Fungi Provides Insights into the Origins of Lignocellulose Decay Capabilities.</title>
        <authorList>
            <person name="Nagy L.G."/>
            <person name="Riley R."/>
            <person name="Tritt A."/>
            <person name="Adam C."/>
            <person name="Daum C."/>
            <person name="Floudas D."/>
            <person name="Sun H."/>
            <person name="Yadav J.S."/>
            <person name="Pangilinan J."/>
            <person name="Larsson K.H."/>
            <person name="Matsuura K."/>
            <person name="Barry K."/>
            <person name="Labutti K."/>
            <person name="Kuo R."/>
            <person name="Ohm R.A."/>
            <person name="Bhattacharya S.S."/>
            <person name="Shirouzu T."/>
            <person name="Yoshinaga Y."/>
            <person name="Martin F.M."/>
            <person name="Grigoriev I.V."/>
            <person name="Hibbett D.S."/>
        </authorList>
    </citation>
    <scope>NUCLEOTIDE SEQUENCE [LARGE SCALE GENOMIC DNA]</scope>
    <source>
        <strain evidence="2 3">93-53</strain>
    </source>
</reference>
<dbReference type="RefSeq" id="XP_040767067.1">
    <property type="nucleotide sequence ID" value="XM_040904033.1"/>
</dbReference>
<organism evidence="2 3">
    <name type="scientific">Laetiporus sulphureus 93-53</name>
    <dbReference type="NCBI Taxonomy" id="1314785"/>
    <lineage>
        <taxon>Eukaryota</taxon>
        <taxon>Fungi</taxon>
        <taxon>Dikarya</taxon>
        <taxon>Basidiomycota</taxon>
        <taxon>Agaricomycotina</taxon>
        <taxon>Agaricomycetes</taxon>
        <taxon>Polyporales</taxon>
        <taxon>Laetiporus</taxon>
    </lineage>
</organism>
<evidence type="ECO:0000256" key="1">
    <source>
        <dbReference type="SAM" id="MobiDB-lite"/>
    </source>
</evidence>
<name>A0A165FQL5_9APHY</name>